<dbReference type="Gene3D" id="3.40.50.300">
    <property type="entry name" value="P-loop containing nucleotide triphosphate hydrolases"/>
    <property type="match status" value="1"/>
</dbReference>
<dbReference type="PROSITE" id="PS51420">
    <property type="entry name" value="RHO"/>
    <property type="match status" value="1"/>
</dbReference>
<dbReference type="InterPro" id="IPR003578">
    <property type="entry name" value="Small_GTPase_Rho"/>
</dbReference>
<evidence type="ECO:0000256" key="2">
    <source>
        <dbReference type="ARBA" id="ARBA00023134"/>
    </source>
</evidence>
<accession>A0ABR2JGJ7</accession>
<protein>
    <submittedName>
        <fullName evidence="3">Uncharacterized protein</fullName>
    </submittedName>
</protein>
<gene>
    <name evidence="3" type="ORF">M9Y10_006601</name>
</gene>
<dbReference type="InterPro" id="IPR027417">
    <property type="entry name" value="P-loop_NTPase"/>
</dbReference>
<sequence>MQLWDTSCQQDYSKLRPLSYQQTDVFILAFALINPFSLDSIESFWLPEIREHCPDTPYILVGTFKNARDDFDNHKEEYKSNGWEPVPTSKGEEVKATILANDYIECDFESKRSIEKVFLRAAKIVLNGGRPDDDDDDEKKKKKIF</sequence>
<dbReference type="EMBL" id="JAPFFF010000012">
    <property type="protein sequence ID" value="KAK8876397.1"/>
    <property type="molecule type" value="Genomic_DNA"/>
</dbReference>
<dbReference type="Proteomes" id="UP001470230">
    <property type="component" value="Unassembled WGS sequence"/>
</dbReference>
<keyword evidence="1" id="KW-0547">Nucleotide-binding</keyword>
<dbReference type="PROSITE" id="PS51421">
    <property type="entry name" value="RAS"/>
    <property type="match status" value="1"/>
</dbReference>
<dbReference type="InterPro" id="IPR001806">
    <property type="entry name" value="Small_GTPase"/>
</dbReference>
<comment type="caution">
    <text evidence="3">The sequence shown here is derived from an EMBL/GenBank/DDBJ whole genome shotgun (WGS) entry which is preliminary data.</text>
</comment>
<evidence type="ECO:0000256" key="1">
    <source>
        <dbReference type="ARBA" id="ARBA00022741"/>
    </source>
</evidence>
<evidence type="ECO:0000313" key="4">
    <source>
        <dbReference type="Proteomes" id="UP001470230"/>
    </source>
</evidence>
<dbReference type="SUPFAM" id="SSF52540">
    <property type="entry name" value="P-loop containing nucleoside triphosphate hydrolases"/>
    <property type="match status" value="1"/>
</dbReference>
<proteinExistence type="predicted"/>
<dbReference type="PROSITE" id="PS51419">
    <property type="entry name" value="RAB"/>
    <property type="match status" value="1"/>
</dbReference>
<evidence type="ECO:0000313" key="3">
    <source>
        <dbReference type="EMBL" id="KAK8876397.1"/>
    </source>
</evidence>
<organism evidence="3 4">
    <name type="scientific">Tritrichomonas musculus</name>
    <dbReference type="NCBI Taxonomy" id="1915356"/>
    <lineage>
        <taxon>Eukaryota</taxon>
        <taxon>Metamonada</taxon>
        <taxon>Parabasalia</taxon>
        <taxon>Tritrichomonadida</taxon>
        <taxon>Tritrichomonadidae</taxon>
        <taxon>Tritrichomonas</taxon>
    </lineage>
</organism>
<keyword evidence="2" id="KW-0342">GTP-binding</keyword>
<reference evidence="3 4" key="1">
    <citation type="submission" date="2024-04" db="EMBL/GenBank/DDBJ databases">
        <title>Tritrichomonas musculus Genome.</title>
        <authorList>
            <person name="Alves-Ferreira E."/>
            <person name="Grigg M."/>
            <person name="Lorenzi H."/>
            <person name="Galac M."/>
        </authorList>
    </citation>
    <scope>NUCLEOTIDE SEQUENCE [LARGE SCALE GENOMIC DNA]</scope>
    <source>
        <strain evidence="3 4">EAF2021</strain>
    </source>
</reference>
<name>A0ABR2JGJ7_9EUKA</name>
<dbReference type="Pfam" id="PF00071">
    <property type="entry name" value="Ras"/>
    <property type="match status" value="1"/>
</dbReference>
<keyword evidence="4" id="KW-1185">Reference proteome</keyword>
<dbReference type="PANTHER" id="PTHR24072">
    <property type="entry name" value="RHO FAMILY GTPASE"/>
    <property type="match status" value="1"/>
</dbReference>
<dbReference type="SMART" id="SM00174">
    <property type="entry name" value="RHO"/>
    <property type="match status" value="1"/>
</dbReference>